<reference evidence="2 3" key="1">
    <citation type="journal article" date="2024" name="Front. Microbiol.">
        <title>Novel thermophilic genera Geochorda gen. nov. and Carboxydochorda gen. nov. from the deep terrestrial subsurface reveal the ecophysiological diversity in the class Limnochordia.</title>
        <authorList>
            <person name="Karnachuk O.V."/>
            <person name="Lukina A.P."/>
            <person name="Avakyan M.R."/>
            <person name="Kadnikov V.V."/>
            <person name="Begmatov S."/>
            <person name="Beletsky A.V."/>
            <person name="Vlasova K.G."/>
            <person name="Novikov A.A."/>
            <person name="Shcherbakova V.A."/>
            <person name="Mardanov A.V."/>
            <person name="Ravin N.V."/>
        </authorList>
    </citation>
    <scope>NUCLEOTIDE SEQUENCE [LARGE SCALE GENOMIC DNA]</scope>
    <source>
        <strain evidence="2 3">L945</strain>
    </source>
</reference>
<protein>
    <submittedName>
        <fullName evidence="2">Uncharacterized protein</fullName>
    </submittedName>
</protein>
<gene>
    <name evidence="2" type="ORF">U7230_08040</name>
</gene>
<evidence type="ECO:0000313" key="2">
    <source>
        <dbReference type="EMBL" id="WRP16060.1"/>
    </source>
</evidence>
<evidence type="ECO:0000313" key="3">
    <source>
        <dbReference type="Proteomes" id="UP001332192"/>
    </source>
</evidence>
<sequence length="101" mass="11321">MVAGREAYREGPYKFVRYAGSTFRLGQHLHRLRDHRKRVEIPGAVIGGVVLFGLALRVPSRMELDRWVREGPFGSSWAGGVPPPLRDCIRDWASLAKLPGP</sequence>
<keyword evidence="1" id="KW-0472">Membrane</keyword>
<organism evidence="2 3">
    <name type="scientific">Carboxydichorda subterranea</name>
    <dbReference type="NCBI Taxonomy" id="3109565"/>
    <lineage>
        <taxon>Bacteria</taxon>
        <taxon>Bacillati</taxon>
        <taxon>Bacillota</taxon>
        <taxon>Limnochordia</taxon>
        <taxon>Limnochordales</taxon>
        <taxon>Geochordaceae</taxon>
        <taxon>Carboxydichorda</taxon>
    </lineage>
</organism>
<dbReference type="RefSeq" id="WP_324715333.1">
    <property type="nucleotide sequence ID" value="NZ_CP141615.1"/>
</dbReference>
<accession>A0ABZ1BTA4</accession>
<keyword evidence="3" id="KW-1185">Reference proteome</keyword>
<keyword evidence="1" id="KW-1133">Transmembrane helix</keyword>
<name>A0ABZ1BTA4_9FIRM</name>
<feature type="transmembrane region" description="Helical" evidence="1">
    <location>
        <begin position="41"/>
        <end position="59"/>
    </location>
</feature>
<proteinExistence type="predicted"/>
<keyword evidence="1" id="KW-0812">Transmembrane</keyword>
<dbReference type="Proteomes" id="UP001332192">
    <property type="component" value="Chromosome"/>
</dbReference>
<evidence type="ECO:0000256" key="1">
    <source>
        <dbReference type="SAM" id="Phobius"/>
    </source>
</evidence>
<dbReference type="EMBL" id="CP141615">
    <property type="protein sequence ID" value="WRP16060.1"/>
    <property type="molecule type" value="Genomic_DNA"/>
</dbReference>